<evidence type="ECO:0000313" key="1">
    <source>
        <dbReference type="EMBL" id="CAG8446129.1"/>
    </source>
</evidence>
<keyword evidence="2" id="KW-1185">Reference proteome</keyword>
<reference evidence="1" key="1">
    <citation type="submission" date="2021-06" db="EMBL/GenBank/DDBJ databases">
        <authorList>
            <person name="Kallberg Y."/>
            <person name="Tangrot J."/>
            <person name="Rosling A."/>
        </authorList>
    </citation>
    <scope>NUCLEOTIDE SEQUENCE</scope>
    <source>
        <strain evidence="1">MT106</strain>
    </source>
</reference>
<gene>
    <name evidence="1" type="ORF">AGERDE_LOCUS1425</name>
</gene>
<protein>
    <submittedName>
        <fullName evidence="1">9289_t:CDS:1</fullName>
    </submittedName>
</protein>
<dbReference type="Proteomes" id="UP000789831">
    <property type="component" value="Unassembled WGS sequence"/>
</dbReference>
<proteinExistence type="predicted"/>
<comment type="caution">
    <text evidence="1">The sequence shown here is derived from an EMBL/GenBank/DDBJ whole genome shotgun (WGS) entry which is preliminary data.</text>
</comment>
<organism evidence="1 2">
    <name type="scientific">Ambispora gerdemannii</name>
    <dbReference type="NCBI Taxonomy" id="144530"/>
    <lineage>
        <taxon>Eukaryota</taxon>
        <taxon>Fungi</taxon>
        <taxon>Fungi incertae sedis</taxon>
        <taxon>Mucoromycota</taxon>
        <taxon>Glomeromycotina</taxon>
        <taxon>Glomeromycetes</taxon>
        <taxon>Archaeosporales</taxon>
        <taxon>Ambisporaceae</taxon>
        <taxon>Ambispora</taxon>
    </lineage>
</organism>
<dbReference type="AlphaFoldDB" id="A0A9N8VAG4"/>
<name>A0A9N8VAG4_9GLOM</name>
<dbReference type="EMBL" id="CAJVPL010000097">
    <property type="protein sequence ID" value="CAG8446129.1"/>
    <property type="molecule type" value="Genomic_DNA"/>
</dbReference>
<sequence length="40" mass="4341">MDGAEITFTNPESATATVWSGIETSASPQLYRLGWYGKFG</sequence>
<accession>A0A9N8VAG4</accession>
<evidence type="ECO:0000313" key="2">
    <source>
        <dbReference type="Proteomes" id="UP000789831"/>
    </source>
</evidence>